<proteinExistence type="inferred from homology"/>
<accession>A0ABY4S562</accession>
<evidence type="ECO:0000256" key="4">
    <source>
        <dbReference type="ARBA" id="ARBA00038440"/>
    </source>
</evidence>
<dbReference type="PROSITE" id="PS00373">
    <property type="entry name" value="GART"/>
    <property type="match status" value="1"/>
</dbReference>
<feature type="binding site" evidence="6">
    <location>
        <begin position="90"/>
        <end position="93"/>
    </location>
    <ligand>
        <name>(6R)-10-formyltetrahydrofolate</name>
        <dbReference type="ChEBI" id="CHEBI:195366"/>
    </ligand>
</feature>
<evidence type="ECO:0000256" key="3">
    <source>
        <dbReference type="ARBA" id="ARBA00022755"/>
    </source>
</evidence>
<feature type="binding site" evidence="6">
    <location>
        <position position="107"/>
    </location>
    <ligand>
        <name>(6R)-10-formyltetrahydrofolate</name>
        <dbReference type="ChEBI" id="CHEBI:195366"/>
    </ligand>
</feature>
<dbReference type="GO" id="GO:0004644">
    <property type="term" value="F:phosphoribosylglycinamide formyltransferase activity"/>
    <property type="evidence" value="ECO:0007669"/>
    <property type="project" value="UniProtKB-EC"/>
</dbReference>
<dbReference type="PANTHER" id="PTHR43369:SF2">
    <property type="entry name" value="PHOSPHORIBOSYLGLYCINAMIDE FORMYLTRANSFERASE"/>
    <property type="match status" value="1"/>
</dbReference>
<dbReference type="InterPro" id="IPR004607">
    <property type="entry name" value="GART"/>
</dbReference>
<feature type="binding site" evidence="6">
    <location>
        <begin position="12"/>
        <end position="14"/>
    </location>
    <ligand>
        <name>N(1)-(5-phospho-beta-D-ribosyl)glycinamide</name>
        <dbReference type="ChEBI" id="CHEBI:143788"/>
    </ligand>
</feature>
<dbReference type="InterPro" id="IPR036477">
    <property type="entry name" value="Formyl_transf_N_sf"/>
</dbReference>
<name>A0ABY4S562_AQUTE</name>
<dbReference type="PANTHER" id="PTHR43369">
    <property type="entry name" value="PHOSPHORIBOSYLGLYCINAMIDE FORMYLTRANSFERASE"/>
    <property type="match status" value="1"/>
</dbReference>
<dbReference type="SUPFAM" id="SSF53328">
    <property type="entry name" value="Formyltransferase"/>
    <property type="match status" value="1"/>
</dbReference>
<comment type="pathway">
    <text evidence="1 6">Purine metabolism; IMP biosynthesis via de novo pathway; N(2)-formyl-N(1)-(5-phospho-D-ribosyl)glycinamide from N(1)-(5-phospho-D-ribosyl)glycinamide (10-formyl THF route): step 1/1.</text>
</comment>
<dbReference type="HAMAP" id="MF_01930">
    <property type="entry name" value="PurN"/>
    <property type="match status" value="1"/>
</dbReference>
<comment type="catalytic activity">
    <reaction evidence="5 6">
        <text>N(1)-(5-phospho-beta-D-ribosyl)glycinamide + (6R)-10-formyltetrahydrofolate = N(2)-formyl-N(1)-(5-phospho-beta-D-ribosyl)glycinamide + (6S)-5,6,7,8-tetrahydrofolate + H(+)</text>
        <dbReference type="Rhea" id="RHEA:15053"/>
        <dbReference type="ChEBI" id="CHEBI:15378"/>
        <dbReference type="ChEBI" id="CHEBI:57453"/>
        <dbReference type="ChEBI" id="CHEBI:143788"/>
        <dbReference type="ChEBI" id="CHEBI:147286"/>
        <dbReference type="ChEBI" id="CHEBI:195366"/>
        <dbReference type="EC" id="2.1.2.2"/>
    </reaction>
</comment>
<keyword evidence="9" id="KW-1185">Reference proteome</keyword>
<dbReference type="EC" id="2.1.2.2" evidence="6"/>
<dbReference type="Gene3D" id="3.40.50.170">
    <property type="entry name" value="Formyl transferase, N-terminal domain"/>
    <property type="match status" value="1"/>
</dbReference>
<gene>
    <name evidence="6 8" type="primary">purN</name>
    <name evidence="8" type="ORF">MW290_06025</name>
</gene>
<reference evidence="8" key="1">
    <citation type="submission" date="2022-05" db="EMBL/GenBank/DDBJ databases">
        <title>An RpoN-dependent PEP-CTERM gene is involved in floc formation of an Aquincola tertiaricarbonis strain.</title>
        <authorList>
            <person name="Qiu D."/>
            <person name="Xia M."/>
        </authorList>
    </citation>
    <scope>NUCLEOTIDE SEQUENCE</scope>
    <source>
        <strain evidence="8">RN12</strain>
    </source>
</reference>
<feature type="binding site" evidence="6">
    <location>
        <position position="65"/>
    </location>
    <ligand>
        <name>(6R)-10-formyltetrahydrofolate</name>
        <dbReference type="ChEBI" id="CHEBI:195366"/>
    </ligand>
</feature>
<dbReference type="Proteomes" id="UP001056201">
    <property type="component" value="Chromosome 1"/>
</dbReference>
<evidence type="ECO:0000313" key="9">
    <source>
        <dbReference type="Proteomes" id="UP001056201"/>
    </source>
</evidence>
<evidence type="ECO:0000256" key="2">
    <source>
        <dbReference type="ARBA" id="ARBA00022679"/>
    </source>
</evidence>
<evidence type="ECO:0000256" key="6">
    <source>
        <dbReference type="HAMAP-Rule" id="MF_01930"/>
    </source>
</evidence>
<comment type="function">
    <text evidence="6">Catalyzes the transfer of a formyl group from 10-formyltetrahydrofolate to 5-phospho-ribosyl-glycinamide (GAR), producing 5-phospho-ribosyl-N-formylglycinamide (FGAR) and tetrahydrofolate.</text>
</comment>
<dbReference type="CDD" id="cd08645">
    <property type="entry name" value="FMT_core_GART"/>
    <property type="match status" value="1"/>
</dbReference>
<feature type="site" description="Raises pKa of active site His" evidence="6">
    <location>
        <position position="145"/>
    </location>
</feature>
<evidence type="ECO:0000313" key="8">
    <source>
        <dbReference type="EMBL" id="URI08134.1"/>
    </source>
</evidence>
<feature type="active site" description="Proton donor" evidence="6">
    <location>
        <position position="109"/>
    </location>
</feature>
<dbReference type="InterPro" id="IPR001555">
    <property type="entry name" value="GART_AS"/>
</dbReference>
<dbReference type="RefSeq" id="WP_250196355.1">
    <property type="nucleotide sequence ID" value="NZ_CP097635.1"/>
</dbReference>
<dbReference type="InterPro" id="IPR002376">
    <property type="entry name" value="Formyl_transf_N"/>
</dbReference>
<dbReference type="NCBIfam" id="TIGR00639">
    <property type="entry name" value="PurN"/>
    <property type="match status" value="1"/>
</dbReference>
<keyword evidence="2 6" id="KW-0808">Transferase</keyword>
<sequence length="190" mass="20070">MKRIVILISGRGSNMEAIVQACAAEGWPAQVVGVVSNRPEAAGLAFAQSHGIATAVVDHKTFASRDEFDAALAAAIDGLAPDLLVLAGFMRILGAAFVQRYEGRMLNIHPSLLPAFPGLHTHRRAIEAGCAEAGCTVHYVTAELDHGPMVAQAAVPILPGDDEHSLAARVLVEEHRLYPQAVRAVVEGRA</sequence>
<dbReference type="EMBL" id="CP097635">
    <property type="protein sequence ID" value="URI08134.1"/>
    <property type="molecule type" value="Genomic_DNA"/>
</dbReference>
<organism evidence="8 9">
    <name type="scientific">Aquincola tertiaricarbonis</name>
    <dbReference type="NCBI Taxonomy" id="391953"/>
    <lineage>
        <taxon>Bacteria</taxon>
        <taxon>Pseudomonadati</taxon>
        <taxon>Pseudomonadota</taxon>
        <taxon>Betaproteobacteria</taxon>
        <taxon>Burkholderiales</taxon>
        <taxon>Sphaerotilaceae</taxon>
        <taxon>Aquincola</taxon>
    </lineage>
</organism>
<protein>
    <recommendedName>
        <fullName evidence="6">Phosphoribosylglycinamide formyltransferase</fullName>
        <ecNumber evidence="6">2.1.2.2</ecNumber>
    </recommendedName>
    <alternativeName>
        <fullName evidence="6">5'-phosphoribosylglycinamide transformylase</fullName>
    </alternativeName>
    <alternativeName>
        <fullName evidence="6">GAR transformylase</fullName>
        <shortName evidence="6">GART</shortName>
    </alternativeName>
</protein>
<dbReference type="Pfam" id="PF00551">
    <property type="entry name" value="Formyl_trans_N"/>
    <property type="match status" value="1"/>
</dbReference>
<keyword evidence="3 6" id="KW-0658">Purine biosynthesis</keyword>
<feature type="domain" description="Formyl transferase N-terminal" evidence="7">
    <location>
        <begin position="2"/>
        <end position="182"/>
    </location>
</feature>
<comment type="similarity">
    <text evidence="4 6">Belongs to the GART family.</text>
</comment>
<evidence type="ECO:0000256" key="5">
    <source>
        <dbReference type="ARBA" id="ARBA00047664"/>
    </source>
</evidence>
<evidence type="ECO:0000256" key="1">
    <source>
        <dbReference type="ARBA" id="ARBA00005054"/>
    </source>
</evidence>
<evidence type="ECO:0000259" key="7">
    <source>
        <dbReference type="Pfam" id="PF00551"/>
    </source>
</evidence>